<dbReference type="RefSeq" id="WP_380747266.1">
    <property type="nucleotide sequence ID" value="NZ_JBHULT010000003.1"/>
</dbReference>
<dbReference type="SUPFAM" id="SSF51126">
    <property type="entry name" value="Pectin lyase-like"/>
    <property type="match status" value="1"/>
</dbReference>
<dbReference type="NCBIfam" id="NF041518">
    <property type="entry name" value="choice_anch_Q"/>
    <property type="match status" value="1"/>
</dbReference>
<comment type="caution">
    <text evidence="2">The sequence shown here is derived from an EMBL/GenBank/DDBJ whole genome shotgun (WGS) entry which is preliminary data.</text>
</comment>
<dbReference type="Proteomes" id="UP001597468">
    <property type="component" value="Unassembled WGS sequence"/>
</dbReference>
<dbReference type="InterPro" id="IPR039448">
    <property type="entry name" value="Beta_helix"/>
</dbReference>
<sequence>MRFLYTVFLMLILVLWSSCRSDFESVESTGKLEFSRDTVYLDTIFSNISSATYSLKVYNRSNEDIHIPNVALGKGEDSRYRLNVDGLAGSSFNDIEIQARDSIYIFIEATVDLQDQQENTFLYTDVLEFRSSAHIQEVPVVTLVKDAVFLFPTKDSEGNIGTIPTGKDENGEDLQVQGFWLSDDQLTFTNEKAYVIYGYAAVPSGKNLTIEPGARIYFHSNSGLIISENATLQVKGTFSNDREKLENEVIFQGDLLEAERQDTPGQWGTIWFRSGSTDNIMNFTTIKNAGIGVLVEGNPGALSPTLHVKNTQIYNSSITGLRAENAKILGENLVVNNSGQASLHLSSGGNYEFRHCTFVNYWSGSFREFPSIFIEDISGSANAGDYFRLRISNSIIYGNENRELLFDLRDNSNISAVFLNSLIKFKDEGNIFSEDPLYDFSNESIYPNLILNEDPTFRNPLKNDLRLQAGSPAIDKGDPATATQVPEDLLNISRTGAPDIGAYEWVAPEENQE</sequence>
<gene>
    <name evidence="2" type="ORF">ACFSTG_00145</name>
</gene>
<evidence type="ECO:0000313" key="3">
    <source>
        <dbReference type="Proteomes" id="UP001597468"/>
    </source>
</evidence>
<dbReference type="EMBL" id="JBHULT010000003">
    <property type="protein sequence ID" value="MFD2516297.1"/>
    <property type="molecule type" value="Genomic_DNA"/>
</dbReference>
<reference evidence="3" key="1">
    <citation type="journal article" date="2019" name="Int. J. Syst. Evol. Microbiol.">
        <title>The Global Catalogue of Microorganisms (GCM) 10K type strain sequencing project: providing services to taxonomists for standard genome sequencing and annotation.</title>
        <authorList>
            <consortium name="The Broad Institute Genomics Platform"/>
            <consortium name="The Broad Institute Genome Sequencing Center for Infectious Disease"/>
            <person name="Wu L."/>
            <person name="Ma J."/>
        </authorList>
    </citation>
    <scope>NUCLEOTIDE SEQUENCE [LARGE SCALE GENOMIC DNA]</scope>
    <source>
        <strain evidence="3">KCTC 42585</strain>
    </source>
</reference>
<dbReference type="Pfam" id="PF13229">
    <property type="entry name" value="Beta_helix"/>
    <property type="match status" value="1"/>
</dbReference>
<protein>
    <submittedName>
        <fullName evidence="2">Choice-of-anchor Q domain-containing protein</fullName>
    </submittedName>
</protein>
<proteinExistence type="predicted"/>
<keyword evidence="3" id="KW-1185">Reference proteome</keyword>
<organism evidence="2 3">
    <name type="scientific">Salinimicrobium flavum</name>
    <dbReference type="NCBI Taxonomy" id="1737065"/>
    <lineage>
        <taxon>Bacteria</taxon>
        <taxon>Pseudomonadati</taxon>
        <taxon>Bacteroidota</taxon>
        <taxon>Flavobacteriia</taxon>
        <taxon>Flavobacteriales</taxon>
        <taxon>Flavobacteriaceae</taxon>
        <taxon>Salinimicrobium</taxon>
    </lineage>
</organism>
<evidence type="ECO:0000313" key="2">
    <source>
        <dbReference type="EMBL" id="MFD2516297.1"/>
    </source>
</evidence>
<dbReference type="InterPro" id="IPR059226">
    <property type="entry name" value="Choice_anch_Q_dom"/>
</dbReference>
<dbReference type="InterPro" id="IPR011050">
    <property type="entry name" value="Pectin_lyase_fold/virulence"/>
</dbReference>
<evidence type="ECO:0000259" key="1">
    <source>
        <dbReference type="Pfam" id="PF13229"/>
    </source>
</evidence>
<name>A0ABW5ITJ0_9FLAO</name>
<feature type="domain" description="Right handed beta helix" evidence="1">
    <location>
        <begin position="184"/>
        <end position="358"/>
    </location>
</feature>
<accession>A0ABW5ITJ0</accession>
<dbReference type="PROSITE" id="PS51257">
    <property type="entry name" value="PROKAR_LIPOPROTEIN"/>
    <property type="match status" value="1"/>
</dbReference>
<dbReference type="InterPro" id="IPR012334">
    <property type="entry name" value="Pectin_lyas_fold"/>
</dbReference>
<dbReference type="Gene3D" id="2.160.20.10">
    <property type="entry name" value="Single-stranded right-handed beta-helix, Pectin lyase-like"/>
    <property type="match status" value="1"/>
</dbReference>